<dbReference type="AlphaFoldDB" id="A0A0D8JFW5"/>
<reference evidence="2 3" key="1">
    <citation type="submission" date="2014-09" db="EMBL/GenBank/DDBJ databases">
        <title>Draft Genome Sequence of Draconibacterium sp. JN14CK-3.</title>
        <authorList>
            <person name="Dong C."/>
            <person name="Lai Q."/>
            <person name="Shao Z."/>
        </authorList>
    </citation>
    <scope>NUCLEOTIDE SEQUENCE [LARGE SCALE GENOMIC DNA]</scope>
    <source>
        <strain evidence="2 3">JN14CK-3</strain>
    </source>
</reference>
<keyword evidence="1" id="KW-1133">Transmembrane helix</keyword>
<dbReference type="RefSeq" id="WP_045026278.1">
    <property type="nucleotide sequence ID" value="NZ_JRHC01000001.1"/>
</dbReference>
<dbReference type="OrthoDB" id="1428553at2"/>
<proteinExistence type="predicted"/>
<feature type="transmembrane region" description="Helical" evidence="1">
    <location>
        <begin position="114"/>
        <end position="139"/>
    </location>
</feature>
<gene>
    <name evidence="2" type="ORF">LH29_04655</name>
</gene>
<feature type="transmembrane region" description="Helical" evidence="1">
    <location>
        <begin position="265"/>
        <end position="288"/>
    </location>
</feature>
<evidence type="ECO:0000313" key="2">
    <source>
        <dbReference type="EMBL" id="KJF44743.1"/>
    </source>
</evidence>
<protein>
    <submittedName>
        <fullName evidence="2">Uncharacterized protein</fullName>
    </submittedName>
</protein>
<dbReference type="EMBL" id="JRHC01000001">
    <property type="protein sequence ID" value="KJF44743.1"/>
    <property type="molecule type" value="Genomic_DNA"/>
</dbReference>
<dbReference type="Proteomes" id="UP000032544">
    <property type="component" value="Unassembled WGS sequence"/>
</dbReference>
<dbReference type="STRING" id="1544798.LH29_04655"/>
<keyword evidence="3" id="KW-1185">Reference proteome</keyword>
<keyword evidence="1" id="KW-0812">Transmembrane</keyword>
<feature type="transmembrane region" description="Helical" evidence="1">
    <location>
        <begin position="7"/>
        <end position="33"/>
    </location>
</feature>
<feature type="transmembrane region" description="Helical" evidence="1">
    <location>
        <begin position="53"/>
        <end position="75"/>
    </location>
</feature>
<name>A0A0D8JFW5_9BACT</name>
<organism evidence="2 3">
    <name type="scientific">Draconibacterium sediminis</name>
    <dbReference type="NCBI Taxonomy" id="1544798"/>
    <lineage>
        <taxon>Bacteria</taxon>
        <taxon>Pseudomonadati</taxon>
        <taxon>Bacteroidota</taxon>
        <taxon>Bacteroidia</taxon>
        <taxon>Marinilabiliales</taxon>
        <taxon>Prolixibacteraceae</taxon>
        <taxon>Draconibacterium</taxon>
    </lineage>
</organism>
<keyword evidence="1" id="KW-0472">Membrane</keyword>
<accession>A0A0D8JFW5</accession>
<feature type="transmembrane region" description="Helical" evidence="1">
    <location>
        <begin position="87"/>
        <end position="108"/>
    </location>
</feature>
<comment type="caution">
    <text evidence="2">The sequence shown here is derived from an EMBL/GenBank/DDBJ whole genome shotgun (WGS) entry which is preliminary data.</text>
</comment>
<sequence length="289" mass="33406">MGRHWHSLYLLLLVSITIFVFVFLVVYGADYYLADIGERHFHEQDALLRPTGLIGHGLGIIGATLMVVGVLGYMARKRFRFLSRLGVLKYWLEFHIFLCTLGPIMVLFHTSFKFGGIVAVSFWSMVAVVISGVIGRVIYLQIPRTIEGREMSLIELNKMETELWAQFSEGNEALSAGLQKVNAALKTQSYREDGNYVKRLANRFQFERTLIADLRKELKEKGFKGKNYRKAIKILKLKIIMNRRIAWLSTMQQLMRYWHVAHLPFALIMLVIMLVHIVVALLFGYTWIF</sequence>
<evidence type="ECO:0000313" key="3">
    <source>
        <dbReference type="Proteomes" id="UP000032544"/>
    </source>
</evidence>
<evidence type="ECO:0000256" key="1">
    <source>
        <dbReference type="SAM" id="Phobius"/>
    </source>
</evidence>